<dbReference type="EMBL" id="QAYC01000022">
    <property type="protein sequence ID" value="PTW42389.1"/>
    <property type="molecule type" value="Genomic_DNA"/>
</dbReference>
<organism evidence="2 3">
    <name type="scientific">Rhodovulum kholense</name>
    <dbReference type="NCBI Taxonomy" id="453584"/>
    <lineage>
        <taxon>Bacteria</taxon>
        <taxon>Pseudomonadati</taxon>
        <taxon>Pseudomonadota</taxon>
        <taxon>Alphaproteobacteria</taxon>
        <taxon>Rhodobacterales</taxon>
        <taxon>Paracoccaceae</taxon>
        <taxon>Rhodovulum</taxon>
    </lineage>
</organism>
<sequence>MRSRMVGLLAGLLLAGAASAVSAADTAPGEAYDLIFRTGTLDGASRDAGLVYQRSLQNEALPDEEAAETGEVRLIFPPGSPDTADLRLVQGERFRAIGSFPARVGNPVAMYFVESVVRDMARTMGGSPFYIRNRLKEALMRPAERRAVQVSWGAGEVAAEVVVLHPFEDDPARARMGAFADMEIAVTVSEAVPGWYRSLSATAPGPSGEVYAARLTLSVPAAEPAR</sequence>
<gene>
    <name evidence="2" type="ORF">C8N38_1225</name>
</gene>
<evidence type="ECO:0000313" key="3">
    <source>
        <dbReference type="Proteomes" id="UP000244037"/>
    </source>
</evidence>
<comment type="caution">
    <text evidence="2">The sequence shown here is derived from an EMBL/GenBank/DDBJ whole genome shotgun (WGS) entry which is preliminary data.</text>
</comment>
<feature type="signal peptide" evidence="1">
    <location>
        <begin position="1"/>
        <end position="23"/>
    </location>
</feature>
<name>A0A8E2VGA9_9RHOB</name>
<keyword evidence="1" id="KW-0732">Signal</keyword>
<dbReference type="AlphaFoldDB" id="A0A8E2VGA9"/>
<dbReference type="Proteomes" id="UP000244037">
    <property type="component" value="Unassembled WGS sequence"/>
</dbReference>
<proteinExistence type="predicted"/>
<dbReference type="RefSeq" id="WP_245895807.1">
    <property type="nucleotide sequence ID" value="NZ_QAYC01000022.1"/>
</dbReference>
<keyword evidence="3" id="KW-1185">Reference proteome</keyword>
<evidence type="ECO:0000313" key="2">
    <source>
        <dbReference type="EMBL" id="PTW42389.1"/>
    </source>
</evidence>
<accession>A0A8E2VGA9</accession>
<protein>
    <submittedName>
        <fullName evidence="2">Uncharacterized protein</fullName>
    </submittedName>
</protein>
<evidence type="ECO:0000256" key="1">
    <source>
        <dbReference type="SAM" id="SignalP"/>
    </source>
</evidence>
<feature type="chain" id="PRO_5034202205" evidence="1">
    <location>
        <begin position="24"/>
        <end position="226"/>
    </location>
</feature>
<reference evidence="2 3" key="1">
    <citation type="submission" date="2018-04" db="EMBL/GenBank/DDBJ databases">
        <title>Genomic Encyclopedia of Archaeal and Bacterial Type Strains, Phase II (KMG-II): from individual species to whole genera.</title>
        <authorList>
            <person name="Goeker M."/>
        </authorList>
    </citation>
    <scope>NUCLEOTIDE SEQUENCE [LARGE SCALE GENOMIC DNA]</scope>
    <source>
        <strain evidence="2 3">DSM 19783</strain>
    </source>
</reference>